<dbReference type="InterPro" id="IPR011009">
    <property type="entry name" value="Kinase-like_dom_sf"/>
</dbReference>
<feature type="compositionally biased region" description="Pro residues" evidence="3">
    <location>
        <begin position="636"/>
        <end position="645"/>
    </location>
</feature>
<dbReference type="InterPro" id="IPR008271">
    <property type="entry name" value="Ser/Thr_kinase_AS"/>
</dbReference>
<dbReference type="Proteomes" id="UP000054408">
    <property type="component" value="Unassembled WGS sequence"/>
</dbReference>
<feature type="region of interest" description="Disordered" evidence="3">
    <location>
        <begin position="315"/>
        <end position="336"/>
    </location>
</feature>
<dbReference type="InterPro" id="IPR050629">
    <property type="entry name" value="STE20/SPS1-PAK"/>
</dbReference>
<accession>A0A0L0DT16</accession>
<dbReference type="eggNOG" id="KOG0198">
    <property type="taxonomic scope" value="Eukaryota"/>
</dbReference>
<keyword evidence="2" id="KW-0067">ATP-binding</keyword>
<keyword evidence="5" id="KW-0418">Kinase</keyword>
<dbReference type="InterPro" id="IPR000719">
    <property type="entry name" value="Prot_kinase_dom"/>
</dbReference>
<dbReference type="GO" id="GO:0005737">
    <property type="term" value="C:cytoplasm"/>
    <property type="evidence" value="ECO:0007669"/>
    <property type="project" value="TreeGrafter"/>
</dbReference>
<feature type="region of interest" description="Disordered" evidence="3">
    <location>
        <begin position="495"/>
        <end position="572"/>
    </location>
</feature>
<dbReference type="OrthoDB" id="8693905at2759"/>
<dbReference type="RefSeq" id="XP_013752954.1">
    <property type="nucleotide sequence ID" value="XM_013897500.1"/>
</dbReference>
<dbReference type="GO" id="GO:0004674">
    <property type="term" value="F:protein serine/threonine kinase activity"/>
    <property type="evidence" value="ECO:0007669"/>
    <property type="project" value="TreeGrafter"/>
</dbReference>
<reference evidence="5 6" key="1">
    <citation type="submission" date="2010-05" db="EMBL/GenBank/DDBJ databases">
        <title>The Genome Sequence of Thecamonas trahens ATCC 50062.</title>
        <authorList>
            <consortium name="The Broad Institute Genome Sequencing Platform"/>
            <person name="Russ C."/>
            <person name="Cuomo C."/>
            <person name="Shea T."/>
            <person name="Young S.K."/>
            <person name="Zeng Q."/>
            <person name="Koehrsen M."/>
            <person name="Haas B."/>
            <person name="Borodovsky M."/>
            <person name="Guigo R."/>
            <person name="Alvarado L."/>
            <person name="Berlin A."/>
            <person name="Bochicchio J."/>
            <person name="Borenstein D."/>
            <person name="Chapman S."/>
            <person name="Chen Z."/>
            <person name="Freedman E."/>
            <person name="Gellesch M."/>
            <person name="Goldberg J."/>
            <person name="Griggs A."/>
            <person name="Gujja S."/>
            <person name="Heilman E."/>
            <person name="Heiman D."/>
            <person name="Hepburn T."/>
            <person name="Howarth C."/>
            <person name="Jen D."/>
            <person name="Larson L."/>
            <person name="Mehta T."/>
            <person name="Park D."/>
            <person name="Pearson M."/>
            <person name="Roberts A."/>
            <person name="Saif S."/>
            <person name="Shenoy N."/>
            <person name="Sisk P."/>
            <person name="Stolte C."/>
            <person name="Sykes S."/>
            <person name="Thomson T."/>
            <person name="Walk T."/>
            <person name="White J."/>
            <person name="Yandava C."/>
            <person name="Burger G."/>
            <person name="Gray M.W."/>
            <person name="Holland P.W.H."/>
            <person name="King N."/>
            <person name="Lang F.B.F."/>
            <person name="Roger A.J."/>
            <person name="Ruiz-Trillo I."/>
            <person name="Lander E."/>
            <person name="Nusbaum C."/>
        </authorList>
    </citation>
    <scope>NUCLEOTIDE SEQUENCE [LARGE SCALE GENOMIC DNA]</scope>
    <source>
        <strain evidence="5 6">ATCC 50062</strain>
    </source>
</reference>
<evidence type="ECO:0000256" key="3">
    <source>
        <dbReference type="SAM" id="MobiDB-lite"/>
    </source>
</evidence>
<evidence type="ECO:0000313" key="6">
    <source>
        <dbReference type="Proteomes" id="UP000054408"/>
    </source>
</evidence>
<feature type="compositionally biased region" description="Low complexity" evidence="3">
    <location>
        <begin position="553"/>
        <end position="562"/>
    </location>
</feature>
<evidence type="ECO:0000313" key="5">
    <source>
        <dbReference type="EMBL" id="KNC55415.1"/>
    </source>
</evidence>
<dbReference type="PROSITE" id="PS00108">
    <property type="entry name" value="PROTEIN_KINASE_ST"/>
    <property type="match status" value="1"/>
</dbReference>
<feature type="domain" description="Protein kinase" evidence="4">
    <location>
        <begin position="1"/>
        <end position="220"/>
    </location>
</feature>
<feature type="compositionally biased region" description="Low complexity" evidence="3">
    <location>
        <begin position="495"/>
        <end position="519"/>
    </location>
</feature>
<evidence type="ECO:0000256" key="1">
    <source>
        <dbReference type="ARBA" id="ARBA00022741"/>
    </source>
</evidence>
<evidence type="ECO:0000259" key="4">
    <source>
        <dbReference type="PROSITE" id="PS50011"/>
    </source>
</evidence>
<dbReference type="EMBL" id="GL349501">
    <property type="protein sequence ID" value="KNC55415.1"/>
    <property type="molecule type" value="Genomic_DNA"/>
</dbReference>
<sequence>MSSKRKRELAHEVALLRVLNHKNIVRFLQCVAQADGEIMVFVMEYCGGGSLAQVVKRFGVLPEPLLAIYLDQVLSGLAYLHSEGVIHRDIKGGNILLTKDGQVKLADFGIATRLSDPSGTRSVVGTPYWMAPEVIEMKSPTTAADIWSLGCTVLELVSGKPPFYEFGPIPAMFKMVGEAHPPFPGPSAASPLLIKFLKACFVKDPPLRATARELCSHPWLTSCRAAAASKADISEMHQTLAHISALTEAERASIAAAKGPLAHEASPSVYNSVVDGDATLDMLNDNGGVESYPVPAILADPELLQKSMAHSVRITRTRPGPDDGGSTGDDPPPGSSMTLTIFECLKRLAESHAKVAALESYVAELESVIAARERDLELQHLHYEDAMMLARAEASVSPPAAAPEAAETLGDADELRFLRSRVARLEASLRRAVDKGVGYESTICELTRERDALRKEVGTLSYERQNMLSEVSSLQSAFRASPLLRDRVMRRLSVDAAGSSPPPASALLGSGSSSDLPLAVSSGGLSGATMRRQTSTGPAVDGGRRGGSPSPPASSSSAGNSPLAGDHDHDAEPYHWQVGIGEHSILPKDTPAEPLWKRKLVERLQVARARARGGPDRSPRGHVLDRFPPGVLAPSAPAPPEPLPAQAPKTRDQISSDFLSKLRFFREGEAEARDATTS</sequence>
<protein>
    <submittedName>
        <fullName evidence="5">STE/STE11/CDC15 protein kinase</fullName>
    </submittedName>
</protein>
<dbReference type="SMART" id="SM00220">
    <property type="entry name" value="S_TKc"/>
    <property type="match status" value="1"/>
</dbReference>
<proteinExistence type="predicted"/>
<dbReference type="PANTHER" id="PTHR48012:SF26">
    <property type="entry name" value="SERINE_THREONINE-PROTEIN KINASE DDB_G0283821-RELATED"/>
    <property type="match status" value="1"/>
</dbReference>
<feature type="compositionally biased region" description="Basic and acidic residues" evidence="3">
    <location>
        <begin position="613"/>
        <end position="625"/>
    </location>
</feature>
<keyword evidence="5" id="KW-0808">Transferase</keyword>
<dbReference type="AlphaFoldDB" id="A0A0L0DT16"/>
<dbReference type="SUPFAM" id="SSF56112">
    <property type="entry name" value="Protein kinase-like (PK-like)"/>
    <property type="match status" value="1"/>
</dbReference>
<feature type="region of interest" description="Disordered" evidence="3">
    <location>
        <begin position="607"/>
        <end position="652"/>
    </location>
</feature>
<dbReference type="Pfam" id="PF00069">
    <property type="entry name" value="Pkinase"/>
    <property type="match status" value="1"/>
</dbReference>
<dbReference type="GO" id="GO:0005524">
    <property type="term" value="F:ATP binding"/>
    <property type="evidence" value="ECO:0007669"/>
    <property type="project" value="UniProtKB-KW"/>
</dbReference>
<keyword evidence="6" id="KW-1185">Reference proteome</keyword>
<dbReference type="STRING" id="461836.A0A0L0DT16"/>
<dbReference type="Gene3D" id="1.10.510.10">
    <property type="entry name" value="Transferase(Phosphotransferase) domain 1"/>
    <property type="match status" value="1"/>
</dbReference>
<dbReference type="GeneID" id="25569142"/>
<organism evidence="5 6">
    <name type="scientific">Thecamonas trahens ATCC 50062</name>
    <dbReference type="NCBI Taxonomy" id="461836"/>
    <lineage>
        <taxon>Eukaryota</taxon>
        <taxon>Apusozoa</taxon>
        <taxon>Apusomonadida</taxon>
        <taxon>Apusomonadidae</taxon>
        <taxon>Thecamonas</taxon>
    </lineage>
</organism>
<keyword evidence="1" id="KW-0547">Nucleotide-binding</keyword>
<dbReference type="OMA" id="RTHYNER"/>
<dbReference type="PANTHER" id="PTHR48012">
    <property type="entry name" value="STERILE20-LIKE KINASE, ISOFORM B-RELATED"/>
    <property type="match status" value="1"/>
</dbReference>
<dbReference type="PROSITE" id="PS50011">
    <property type="entry name" value="PROTEIN_KINASE_DOM"/>
    <property type="match status" value="1"/>
</dbReference>
<evidence type="ECO:0000256" key="2">
    <source>
        <dbReference type="ARBA" id="ARBA00022840"/>
    </source>
</evidence>
<name>A0A0L0DT16_THETB</name>
<gene>
    <name evidence="5" type="ORF">AMSG_11076</name>
</gene>